<keyword evidence="2" id="KW-0472">Membrane</keyword>
<evidence type="ECO:0000313" key="3">
    <source>
        <dbReference type="EMBL" id="MVU83256.1"/>
    </source>
</evidence>
<organism evidence="3 4">
    <name type="scientific">Nocardia terrae</name>
    <dbReference type="NCBI Taxonomy" id="2675851"/>
    <lineage>
        <taxon>Bacteria</taxon>
        <taxon>Bacillati</taxon>
        <taxon>Actinomycetota</taxon>
        <taxon>Actinomycetes</taxon>
        <taxon>Mycobacteriales</taxon>
        <taxon>Nocardiaceae</taxon>
        <taxon>Nocardia</taxon>
    </lineage>
</organism>
<feature type="transmembrane region" description="Helical" evidence="2">
    <location>
        <begin position="66"/>
        <end position="87"/>
    </location>
</feature>
<feature type="region of interest" description="Disordered" evidence="1">
    <location>
        <begin position="1"/>
        <end position="43"/>
    </location>
</feature>
<accession>A0A7K1V9J1</accession>
<comment type="caution">
    <text evidence="3">The sequence shown here is derived from an EMBL/GenBank/DDBJ whole genome shotgun (WGS) entry which is preliminary data.</text>
</comment>
<dbReference type="AlphaFoldDB" id="A0A7K1V9J1"/>
<name>A0A7K1V9J1_9NOCA</name>
<feature type="region of interest" description="Disordered" evidence="1">
    <location>
        <begin position="214"/>
        <end position="294"/>
    </location>
</feature>
<dbReference type="EMBL" id="WRPP01000012">
    <property type="protein sequence ID" value="MVU83256.1"/>
    <property type="molecule type" value="Genomic_DNA"/>
</dbReference>
<evidence type="ECO:0000256" key="1">
    <source>
        <dbReference type="SAM" id="MobiDB-lite"/>
    </source>
</evidence>
<keyword evidence="2" id="KW-0812">Transmembrane</keyword>
<reference evidence="3 4" key="1">
    <citation type="submission" date="2019-12" db="EMBL/GenBank/DDBJ databases">
        <title>Nocardia sp. nov. ET3-3 isolated from soil.</title>
        <authorList>
            <person name="Kanchanasin P."/>
            <person name="Tanasupawat S."/>
            <person name="Yuki M."/>
            <person name="Kudo T."/>
        </authorList>
    </citation>
    <scope>NUCLEOTIDE SEQUENCE [LARGE SCALE GENOMIC DNA]</scope>
    <source>
        <strain evidence="3 4">ET3-3</strain>
    </source>
</reference>
<feature type="compositionally biased region" description="Basic and acidic residues" evidence="1">
    <location>
        <begin position="274"/>
        <end position="294"/>
    </location>
</feature>
<protein>
    <submittedName>
        <fullName evidence="3">TIGR02234 family membrane protein</fullName>
    </submittedName>
</protein>
<keyword evidence="4" id="KW-1185">Reference proteome</keyword>
<evidence type="ECO:0000313" key="4">
    <source>
        <dbReference type="Proteomes" id="UP000466794"/>
    </source>
</evidence>
<keyword evidence="2" id="KW-1133">Transmembrane helix</keyword>
<feature type="compositionally biased region" description="Acidic residues" evidence="1">
    <location>
        <begin position="263"/>
        <end position="273"/>
    </location>
</feature>
<dbReference type="NCBIfam" id="TIGR02234">
    <property type="entry name" value="trp_oprn_chp"/>
    <property type="match status" value="1"/>
</dbReference>
<dbReference type="Proteomes" id="UP000466794">
    <property type="component" value="Unassembled WGS sequence"/>
</dbReference>
<feature type="transmembrane region" description="Helical" evidence="2">
    <location>
        <begin position="107"/>
        <end position="130"/>
    </location>
</feature>
<dbReference type="InterPro" id="IPR019051">
    <property type="entry name" value="Trp_biosyn_TM_oprn/chp"/>
</dbReference>
<feature type="compositionally biased region" description="Low complexity" evidence="1">
    <location>
        <begin position="7"/>
        <end position="17"/>
    </location>
</feature>
<feature type="compositionally biased region" description="Low complexity" evidence="1">
    <location>
        <begin position="25"/>
        <end position="43"/>
    </location>
</feature>
<proteinExistence type="predicted"/>
<feature type="transmembrane region" description="Helical" evidence="2">
    <location>
        <begin position="185"/>
        <end position="206"/>
    </location>
</feature>
<dbReference type="RefSeq" id="WP_157392809.1">
    <property type="nucleotide sequence ID" value="NZ_WRPP01000012.1"/>
</dbReference>
<sequence>MSDPDPDATQAAAAHPDSVSTGEGAAKPAAAAPDSASIAERAQAADLAEAEAEAATAPAAKPKRPIAAVALLALAAALLWASSRMTWVRLEITSDYGLPRHKNLDGGVWFGALTPLALVFLATIAAVFATHGWWRRGVGVVVAVLAAMSAVPAYALLTQHGTADRAARVAELHGGDHAGAVTTSALPAVVAIAGALAAFVAGLLLVRQSSESTRMSGKYDNPAARKLSAAEQVAAHHARSRDAESASQGAAGEPLSGRVLWDALDEGVDPTDDETNHPASHDDPDNTGKRGDNH</sequence>
<dbReference type="Pfam" id="PF09534">
    <property type="entry name" value="Trp_oprn_chp"/>
    <property type="match status" value="1"/>
</dbReference>
<feature type="transmembrane region" description="Helical" evidence="2">
    <location>
        <begin position="137"/>
        <end position="157"/>
    </location>
</feature>
<evidence type="ECO:0000256" key="2">
    <source>
        <dbReference type="SAM" id="Phobius"/>
    </source>
</evidence>
<dbReference type="InterPro" id="IPR011746">
    <property type="entry name" value="Trp_synth-assoc_CHP"/>
</dbReference>
<gene>
    <name evidence="3" type="ORF">GPX89_39215</name>
</gene>